<feature type="transmembrane region" description="Helical" evidence="9">
    <location>
        <begin position="275"/>
        <end position="296"/>
    </location>
</feature>
<dbReference type="SUPFAM" id="SSF81321">
    <property type="entry name" value="Family A G protein-coupled receptor-like"/>
    <property type="match status" value="1"/>
</dbReference>
<evidence type="ECO:0000256" key="4">
    <source>
        <dbReference type="ARBA" id="ARBA00022989"/>
    </source>
</evidence>
<feature type="transmembrane region" description="Helical" evidence="9">
    <location>
        <begin position="137"/>
        <end position="160"/>
    </location>
</feature>
<feature type="transmembrane region" description="Helical" evidence="9">
    <location>
        <begin position="235"/>
        <end position="255"/>
    </location>
</feature>
<dbReference type="Gene3D" id="1.20.1070.10">
    <property type="entry name" value="Rhodopsin 7-helix transmembrane proteins"/>
    <property type="match status" value="1"/>
</dbReference>
<feature type="transmembrane region" description="Helical" evidence="9">
    <location>
        <begin position="65"/>
        <end position="87"/>
    </location>
</feature>
<dbReference type="EMBL" id="REGN01008594">
    <property type="protein sequence ID" value="RNA03201.1"/>
    <property type="molecule type" value="Genomic_DNA"/>
</dbReference>
<accession>A0A3M7PWT8</accession>
<keyword evidence="7 11" id="KW-0675">Receptor</keyword>
<dbReference type="InterPro" id="IPR000276">
    <property type="entry name" value="GPCR_Rhodpsn"/>
</dbReference>
<evidence type="ECO:0000259" key="10">
    <source>
        <dbReference type="PROSITE" id="PS50262"/>
    </source>
</evidence>
<reference evidence="11 12" key="1">
    <citation type="journal article" date="2018" name="Sci. Rep.">
        <title>Genomic signatures of local adaptation to the degree of environmental predictability in rotifers.</title>
        <authorList>
            <person name="Franch-Gras L."/>
            <person name="Hahn C."/>
            <person name="Garcia-Roger E.M."/>
            <person name="Carmona M.J."/>
            <person name="Serra M."/>
            <person name="Gomez A."/>
        </authorList>
    </citation>
    <scope>NUCLEOTIDE SEQUENCE [LARGE SCALE GENOMIC DNA]</scope>
    <source>
        <strain evidence="11">HYR1</strain>
    </source>
</reference>
<evidence type="ECO:0000256" key="8">
    <source>
        <dbReference type="ARBA" id="ARBA00023224"/>
    </source>
</evidence>
<feature type="transmembrane region" description="Helical" evidence="9">
    <location>
        <begin position="191"/>
        <end position="214"/>
    </location>
</feature>
<evidence type="ECO:0000256" key="3">
    <source>
        <dbReference type="ARBA" id="ARBA00022692"/>
    </source>
</evidence>
<sequence length="335" mass="39340">MNLTLTENSDYIKWAIETTKSILFYLSISLLPLGIVFNTIEIVIFQMGKFQKTTMGFFFSINSSLNIITILYLLTFVPSATFSIYLHLQSDTSCKVYYFLLRSLYQASSWLNVVITADRLLFILFPNRFKFQKNKKILTIILLGVFGIILILNIPNLMLYRNVILTKQPNSQTLMTIYCTAQPKILIARDILLISMRTFIPFILMLFMNLLLVYKVKKTRDRLKRSHNMRNEFRFVFTVIATTFIFLVIFVPNVIYIVLSDLFQNSQHFQLKQTYSAFLVLFETVSSLGYFANYSLNIFAQFTFNKAFSNQFFFLVRVLIQKKQIAIEQKNFRKK</sequence>
<feature type="transmembrane region" description="Helical" evidence="9">
    <location>
        <begin position="22"/>
        <end position="44"/>
    </location>
</feature>
<dbReference type="AlphaFoldDB" id="A0A3M7PWT8"/>
<gene>
    <name evidence="11" type="ORF">BpHYR1_009715</name>
</gene>
<protein>
    <submittedName>
        <fullName evidence="11">Neuropeptide capa receptor</fullName>
    </submittedName>
</protein>
<evidence type="ECO:0000256" key="6">
    <source>
        <dbReference type="ARBA" id="ARBA00023136"/>
    </source>
</evidence>
<dbReference type="OrthoDB" id="10514616at2759"/>
<evidence type="ECO:0000256" key="9">
    <source>
        <dbReference type="SAM" id="Phobius"/>
    </source>
</evidence>
<feature type="domain" description="G-protein coupled receptors family 1 profile" evidence="10">
    <location>
        <begin position="37"/>
        <end position="301"/>
    </location>
</feature>
<dbReference type="Proteomes" id="UP000276133">
    <property type="component" value="Unassembled WGS sequence"/>
</dbReference>
<dbReference type="GO" id="GO:0007218">
    <property type="term" value="P:neuropeptide signaling pathway"/>
    <property type="evidence" value="ECO:0007669"/>
    <property type="project" value="TreeGrafter"/>
</dbReference>
<name>A0A3M7PWT8_BRAPC</name>
<dbReference type="PANTHER" id="PTHR24230">
    <property type="entry name" value="G-PROTEIN COUPLED RECEPTOR"/>
    <property type="match status" value="1"/>
</dbReference>
<evidence type="ECO:0000313" key="11">
    <source>
        <dbReference type="EMBL" id="RNA03201.1"/>
    </source>
</evidence>
<keyword evidence="3 9" id="KW-0812">Transmembrane</keyword>
<evidence type="ECO:0000256" key="1">
    <source>
        <dbReference type="ARBA" id="ARBA00004651"/>
    </source>
</evidence>
<comment type="caution">
    <text evidence="11">The sequence shown here is derived from an EMBL/GenBank/DDBJ whole genome shotgun (WGS) entry which is preliminary data.</text>
</comment>
<keyword evidence="6 9" id="KW-0472">Membrane</keyword>
<dbReference type="InterPro" id="IPR017452">
    <property type="entry name" value="GPCR_Rhodpsn_7TM"/>
</dbReference>
<evidence type="ECO:0000256" key="5">
    <source>
        <dbReference type="ARBA" id="ARBA00023040"/>
    </source>
</evidence>
<dbReference type="PROSITE" id="PS50262">
    <property type="entry name" value="G_PROTEIN_RECEP_F1_2"/>
    <property type="match status" value="1"/>
</dbReference>
<keyword evidence="5" id="KW-0297">G-protein coupled receptor</keyword>
<evidence type="ECO:0000256" key="7">
    <source>
        <dbReference type="ARBA" id="ARBA00023170"/>
    </source>
</evidence>
<proteinExistence type="predicted"/>
<keyword evidence="2" id="KW-1003">Cell membrane</keyword>
<keyword evidence="12" id="KW-1185">Reference proteome</keyword>
<keyword evidence="4 9" id="KW-1133">Transmembrane helix</keyword>
<dbReference type="PANTHER" id="PTHR24230:SF75">
    <property type="entry name" value="RELAXIN FAMILY PEPTIDE RECEPTOR 3"/>
    <property type="match status" value="1"/>
</dbReference>
<organism evidence="11 12">
    <name type="scientific">Brachionus plicatilis</name>
    <name type="common">Marine rotifer</name>
    <name type="synonym">Brachionus muelleri</name>
    <dbReference type="NCBI Taxonomy" id="10195"/>
    <lineage>
        <taxon>Eukaryota</taxon>
        <taxon>Metazoa</taxon>
        <taxon>Spiralia</taxon>
        <taxon>Gnathifera</taxon>
        <taxon>Rotifera</taxon>
        <taxon>Eurotatoria</taxon>
        <taxon>Monogononta</taxon>
        <taxon>Pseudotrocha</taxon>
        <taxon>Ploima</taxon>
        <taxon>Brachionidae</taxon>
        <taxon>Brachionus</taxon>
    </lineage>
</organism>
<dbReference type="GO" id="GO:0008528">
    <property type="term" value="F:G protein-coupled peptide receptor activity"/>
    <property type="evidence" value="ECO:0007669"/>
    <property type="project" value="TreeGrafter"/>
</dbReference>
<dbReference type="GO" id="GO:0005886">
    <property type="term" value="C:plasma membrane"/>
    <property type="evidence" value="ECO:0007669"/>
    <property type="project" value="UniProtKB-SubCell"/>
</dbReference>
<evidence type="ECO:0000256" key="2">
    <source>
        <dbReference type="ARBA" id="ARBA00022475"/>
    </source>
</evidence>
<comment type="subcellular location">
    <subcellularLocation>
        <location evidence="1">Cell membrane</location>
        <topology evidence="1">Multi-pass membrane protein</topology>
    </subcellularLocation>
</comment>
<dbReference type="Pfam" id="PF00001">
    <property type="entry name" value="7tm_1"/>
    <property type="match status" value="1"/>
</dbReference>
<evidence type="ECO:0000313" key="12">
    <source>
        <dbReference type="Proteomes" id="UP000276133"/>
    </source>
</evidence>
<keyword evidence="8" id="KW-0807">Transducer</keyword>
<feature type="transmembrane region" description="Helical" evidence="9">
    <location>
        <begin position="107"/>
        <end position="125"/>
    </location>
</feature>